<dbReference type="Gene3D" id="3.10.290.30">
    <property type="entry name" value="MM3350-like"/>
    <property type="match status" value="1"/>
</dbReference>
<dbReference type="EMBL" id="CP063189">
    <property type="protein sequence ID" value="WCZ31577.1"/>
    <property type="molecule type" value="Genomic_DNA"/>
</dbReference>
<feature type="chain" id="PRO_5045583777" description="Plasmid pRiA4b Orf3-like domain-containing protein" evidence="1">
    <location>
        <begin position="20"/>
        <end position="320"/>
    </location>
</feature>
<evidence type="ECO:0000256" key="1">
    <source>
        <dbReference type="SAM" id="SignalP"/>
    </source>
</evidence>
<accession>A0ABY7U7V9</accession>
<dbReference type="Pfam" id="PF07929">
    <property type="entry name" value="PRiA4_ORF3"/>
    <property type="match status" value="1"/>
</dbReference>
<feature type="signal peptide" evidence="1">
    <location>
        <begin position="1"/>
        <end position="19"/>
    </location>
</feature>
<dbReference type="Proteomes" id="UP001220064">
    <property type="component" value="Chromosome"/>
</dbReference>
<reference evidence="3 4" key="1">
    <citation type="submission" date="2020-10" db="EMBL/GenBank/DDBJ databases">
        <title>Complete genome sequence of Corynebacterium massiliense DSM 45435, type strain of Corynebacterium massiliense.</title>
        <authorList>
            <person name="Busche T."/>
            <person name="Kalinowski J."/>
            <person name="Ruckert C."/>
        </authorList>
    </citation>
    <scope>NUCLEOTIDE SEQUENCE [LARGE SCALE GENOMIC DNA]</scope>
    <source>
        <strain evidence="3 4">DSM 45435</strain>
    </source>
</reference>
<proteinExistence type="predicted"/>
<evidence type="ECO:0000313" key="4">
    <source>
        <dbReference type="Proteomes" id="UP001220064"/>
    </source>
</evidence>
<keyword evidence="1" id="KW-0732">Signal</keyword>
<organism evidence="3 4">
    <name type="scientific">Corynebacterium massiliense DSM 45435</name>
    <dbReference type="NCBI Taxonomy" id="1121364"/>
    <lineage>
        <taxon>Bacteria</taxon>
        <taxon>Bacillati</taxon>
        <taxon>Actinomycetota</taxon>
        <taxon>Actinomycetes</taxon>
        <taxon>Mycobacteriales</taxon>
        <taxon>Corynebacteriaceae</taxon>
        <taxon>Corynebacterium</taxon>
    </lineage>
</organism>
<dbReference type="InterPro" id="IPR012912">
    <property type="entry name" value="Plasmid_pRiA4b_Orf3-like"/>
</dbReference>
<sequence>MWRRKIALIATLGAMSDLANVTDLDAARSGDRVDETMTLSRMPLTVLVQVSNVRADGEVHRHVGVNDAMTFEELHRVIQVCFDLREKDVPWHFFEVEDGARSERIDPQRQVSEILWDEGSAVEFLWGLWEFSVTVTEIYPRDGGSPQALCIGGSSAFPGSEFDLTTINSELTGQDAIDEALKLAKDPVYSVIERSMLFDFVPLVQALDLAREVELDAKEKRVIATLPLEGNDKERDAFWSTVLALTCLSGKELTEEIMETTMNALGWRQESGEPYSAEQIRALCAASLEELSKIGGVGKNARPPLYRLEIFREILGRHEP</sequence>
<protein>
    <recommendedName>
        <fullName evidence="2">Plasmid pRiA4b Orf3-like domain-containing protein</fullName>
    </recommendedName>
</protein>
<feature type="domain" description="Plasmid pRiA4b Orf3-like" evidence="2">
    <location>
        <begin position="54"/>
        <end position="159"/>
    </location>
</feature>
<evidence type="ECO:0000259" key="2">
    <source>
        <dbReference type="Pfam" id="PF07929"/>
    </source>
</evidence>
<dbReference type="SUPFAM" id="SSF159941">
    <property type="entry name" value="MM3350-like"/>
    <property type="match status" value="1"/>
</dbReference>
<dbReference type="InterPro" id="IPR024047">
    <property type="entry name" value="MM3350-like_sf"/>
</dbReference>
<gene>
    <name evidence="3" type="ORF">CMASS_00530</name>
</gene>
<keyword evidence="4" id="KW-1185">Reference proteome</keyword>
<name>A0ABY7U7V9_9CORY</name>
<evidence type="ECO:0000313" key="3">
    <source>
        <dbReference type="EMBL" id="WCZ31577.1"/>
    </source>
</evidence>